<protein>
    <submittedName>
        <fullName evidence="1">Uncharacterized protein</fullName>
    </submittedName>
</protein>
<name>A0ACB8V262_9EURO</name>
<proteinExistence type="predicted"/>
<dbReference type="EMBL" id="JALBCA010000015">
    <property type="protein sequence ID" value="KAI2390845.1"/>
    <property type="molecule type" value="Genomic_DNA"/>
</dbReference>
<evidence type="ECO:0000313" key="1">
    <source>
        <dbReference type="EMBL" id="KAI2390845.1"/>
    </source>
</evidence>
<sequence length="450" mass="51404">MEAPFTEGVVYISREEEKNAKARVLERNHRLASLDDIRLTDLDSQYTIFLQEARRLLDGFVNEVDTSFYVNIPGPELRSATPITITNFHKRLVHQLVRSEYPGLVSIGKSNFIHVIRYNQKREEKILEERLIHVRERIYRQMGFRWVVEAMIGGDLSKLPPRSFLSPDCEHSGSGQNVIAYSDRLQEKLKAKKLVMVGHNLFTDLVNFYSCFFGNLPDKVEEFLSIIHGLFPTVVDTKYLATFDCGSDLPSSTLEEIDEMFATKEMPVITVDPKYTKYIGRKVPHEAGYDSLVTARVFLRLVAHINTQQADAPSKDSSLNENQSVDKTRLHSSILRPSPAKYADKLMLSSISEEIKRKKSEPVLVSKLAFAHRTIYDTLDQLNDDGSDSSFCESSFENSTTFTTSGGDRMIEFKIEKGELLPRLDNEFWKIYGNKLRVFGTAERFCELTA</sequence>
<accession>A0ACB8V262</accession>
<comment type="caution">
    <text evidence="1">The sequence shown here is derived from an EMBL/GenBank/DDBJ whole genome shotgun (WGS) entry which is preliminary data.</text>
</comment>
<gene>
    <name evidence="1" type="ORF">LOY88_001432</name>
</gene>
<reference evidence="1" key="1">
    <citation type="journal article" date="2022" name="bioRxiv">
        <title>Population genetic analysis of Ophidiomyces ophidiicola, the causative agent of snake fungal disease, indicates recent introductions to the USA.</title>
        <authorList>
            <person name="Ladner J.T."/>
            <person name="Palmer J.M."/>
            <person name="Ettinger C.L."/>
            <person name="Stajich J.E."/>
            <person name="Farrell T.M."/>
            <person name="Glorioso B.M."/>
            <person name="Lawson B."/>
            <person name="Price S.J."/>
            <person name="Stengle A.G."/>
            <person name="Grear D.A."/>
            <person name="Lorch J.M."/>
        </authorList>
    </citation>
    <scope>NUCLEOTIDE SEQUENCE</scope>
    <source>
        <strain evidence="1">NWHC 24266-5</strain>
    </source>
</reference>
<organism evidence="1">
    <name type="scientific">Ophidiomyces ophidiicola</name>
    <dbReference type="NCBI Taxonomy" id="1387563"/>
    <lineage>
        <taxon>Eukaryota</taxon>
        <taxon>Fungi</taxon>
        <taxon>Dikarya</taxon>
        <taxon>Ascomycota</taxon>
        <taxon>Pezizomycotina</taxon>
        <taxon>Eurotiomycetes</taxon>
        <taxon>Eurotiomycetidae</taxon>
        <taxon>Onygenales</taxon>
        <taxon>Onygenaceae</taxon>
        <taxon>Ophidiomyces</taxon>
    </lineage>
</organism>